<dbReference type="InterPro" id="IPR002938">
    <property type="entry name" value="FAD-bd"/>
</dbReference>
<dbReference type="PANTHER" id="PTHR42842">
    <property type="entry name" value="FAD/NAD(P)-BINDING OXIDOREDUCTASE"/>
    <property type="match status" value="1"/>
</dbReference>
<evidence type="ECO:0000259" key="1">
    <source>
        <dbReference type="Pfam" id="PF01494"/>
    </source>
</evidence>
<name>A0A9D9NKL4_9BACT</name>
<protein>
    <submittedName>
        <fullName evidence="3">FAD-binding protein</fullName>
    </submittedName>
</protein>
<evidence type="ECO:0000313" key="4">
    <source>
        <dbReference type="Proteomes" id="UP000823598"/>
    </source>
</evidence>
<dbReference type="Proteomes" id="UP000823598">
    <property type="component" value="Unassembled WGS sequence"/>
</dbReference>
<feature type="domain" description="FAD-dependent protein C-terminal" evidence="2">
    <location>
        <begin position="271"/>
        <end position="468"/>
    </location>
</feature>
<dbReference type="InterPro" id="IPR049516">
    <property type="entry name" value="FAD-depend_C"/>
</dbReference>
<dbReference type="Pfam" id="PF01494">
    <property type="entry name" value="FAD_binding_3"/>
    <property type="match status" value="1"/>
</dbReference>
<dbReference type="GO" id="GO:0071949">
    <property type="term" value="F:FAD binding"/>
    <property type="evidence" value="ECO:0007669"/>
    <property type="project" value="InterPro"/>
</dbReference>
<reference evidence="3" key="2">
    <citation type="journal article" date="2021" name="PeerJ">
        <title>Extensive microbial diversity within the chicken gut microbiome revealed by metagenomics and culture.</title>
        <authorList>
            <person name="Gilroy R."/>
            <person name="Ravi A."/>
            <person name="Getino M."/>
            <person name="Pursley I."/>
            <person name="Horton D.L."/>
            <person name="Alikhan N.F."/>
            <person name="Baker D."/>
            <person name="Gharbi K."/>
            <person name="Hall N."/>
            <person name="Watson M."/>
            <person name="Adriaenssens E.M."/>
            <person name="Foster-Nyarko E."/>
            <person name="Jarju S."/>
            <person name="Secka A."/>
            <person name="Antonio M."/>
            <person name="Oren A."/>
            <person name="Chaudhuri R.R."/>
            <person name="La Ragione R."/>
            <person name="Hildebrand F."/>
            <person name="Pallen M.J."/>
        </authorList>
    </citation>
    <scope>NUCLEOTIDE SEQUENCE</scope>
    <source>
        <strain evidence="3">6919</strain>
    </source>
</reference>
<proteinExistence type="predicted"/>
<dbReference type="Gene3D" id="3.50.50.60">
    <property type="entry name" value="FAD/NAD(P)-binding domain"/>
    <property type="match status" value="2"/>
</dbReference>
<dbReference type="Gene3D" id="3.30.70.2700">
    <property type="match status" value="1"/>
</dbReference>
<reference evidence="3" key="1">
    <citation type="submission" date="2020-10" db="EMBL/GenBank/DDBJ databases">
        <authorList>
            <person name="Gilroy R."/>
        </authorList>
    </citation>
    <scope>NUCLEOTIDE SEQUENCE</scope>
    <source>
        <strain evidence="3">6919</strain>
    </source>
</reference>
<dbReference type="SUPFAM" id="SSF51905">
    <property type="entry name" value="FAD/NAD(P)-binding domain"/>
    <property type="match status" value="1"/>
</dbReference>
<dbReference type="Pfam" id="PF21688">
    <property type="entry name" value="FAD-depend_C"/>
    <property type="match status" value="1"/>
</dbReference>
<accession>A0A9D9NKL4</accession>
<dbReference type="PIRSF" id="PIRSF038984">
    <property type="entry name" value="FAD_binding_protein"/>
    <property type="match status" value="1"/>
</dbReference>
<sequence>MTEDFQLRTDPRTAADMPRVMHALAAQYDVAPERIKALRIIKRSIDARQRNVMVNLTVRCWLDEEPATIALYEPISYGDVSSSERKAVVVGAGPGGLFAALRLIEAGVKPVLIERGKNVDERRLDIAKISREGTVYPDSNYCFGEGGAGAYSDGKLYTRSKKRGSVDRILQIFNQFGASDDILIDAHPHIGSDKLPGVIRNMRNRILESGGEVHFSTTVTSLKLKEGEVVGVVCADGREFDGPVILATGHSARDVYRMLDAQSVCIEPKGIAVGVRLEHPQQLIDRIQYHSPQGRGEYLPAAEYSFVTQVDGRGVYSFCMCPGGIVVPAASGAGQLVVNGMSPSNRGSRWANSGMVVEVRVEDIGKKYDKFGNLRMMAFQEDLERLCYEQSGCTLNAGAQRMLDFVEGRASESLPRTSYAPGIHPSRLDLWLPPFVGKRLQKGFRKFGSFARGFLTNEAILIGVESRTSSPVRIPRDAATMQHVSVKGLYPCGEGAGYAGGIVSAAIDGEKCAVALAESL</sequence>
<dbReference type="InterPro" id="IPR036188">
    <property type="entry name" value="FAD/NAD-bd_sf"/>
</dbReference>
<feature type="domain" description="FAD-binding" evidence="1">
    <location>
        <begin position="86"/>
        <end position="116"/>
    </location>
</feature>
<evidence type="ECO:0000313" key="3">
    <source>
        <dbReference type="EMBL" id="MBO8476915.1"/>
    </source>
</evidence>
<dbReference type="InterPro" id="IPR028348">
    <property type="entry name" value="FAD-binding_protein"/>
</dbReference>
<organism evidence="3 4">
    <name type="scientific">Candidatus Limisoma faecipullorum</name>
    <dbReference type="NCBI Taxonomy" id="2840854"/>
    <lineage>
        <taxon>Bacteria</taxon>
        <taxon>Pseudomonadati</taxon>
        <taxon>Bacteroidota</taxon>
        <taxon>Bacteroidia</taxon>
        <taxon>Bacteroidales</taxon>
        <taxon>Candidatus Limisoma</taxon>
    </lineage>
</organism>
<dbReference type="PRINTS" id="PR00411">
    <property type="entry name" value="PNDRDTASEI"/>
</dbReference>
<dbReference type="EMBL" id="JADIMC010000092">
    <property type="protein sequence ID" value="MBO8476915.1"/>
    <property type="molecule type" value="Genomic_DNA"/>
</dbReference>
<dbReference type="AlphaFoldDB" id="A0A9D9NKL4"/>
<evidence type="ECO:0000259" key="2">
    <source>
        <dbReference type="Pfam" id="PF21688"/>
    </source>
</evidence>
<dbReference type="PANTHER" id="PTHR42842:SF3">
    <property type="entry name" value="FAD_NAD(P)-BINDING OXIDOREDUCTASE FAMILY PROTEIN"/>
    <property type="match status" value="1"/>
</dbReference>
<comment type="caution">
    <text evidence="3">The sequence shown here is derived from an EMBL/GenBank/DDBJ whole genome shotgun (WGS) entry which is preliminary data.</text>
</comment>
<gene>
    <name evidence="3" type="ORF">IAB88_07975</name>
</gene>